<evidence type="ECO:0000313" key="3">
    <source>
        <dbReference type="Proteomes" id="UP000494163"/>
    </source>
</evidence>
<name>A0A0M4EYB8_DROBS</name>
<evidence type="ECO:0000313" key="2">
    <source>
        <dbReference type="EMBL" id="ALC43475.1"/>
    </source>
</evidence>
<proteinExistence type="predicted"/>
<dbReference type="InterPro" id="IPR000488">
    <property type="entry name" value="Death_dom"/>
</dbReference>
<dbReference type="Pfam" id="PF00531">
    <property type="entry name" value="Death"/>
    <property type="match status" value="1"/>
</dbReference>
<sequence length="229" mass="26597">MAASVRAHWGYDMLKKMAVEGANKQDLDELKSMFASEIGSIRKSDRISTVEDLIDCLERNDQINEENVEPLRSIAAGNVQLQEALNEYQPMPISRTFNYYQDQRLAEELQQQLHINKVRAQPAVPQQQKYVTVAAFTEEKRSAVYKKISQELGRSWRELGRRLDISEGTMDDIEQRFPNDLKSRILRLLQLFEEDECNDPRQLLVQLCRGLGECGRNDLRRKVEQIMSH</sequence>
<feature type="domain" description="Death" evidence="1">
    <location>
        <begin position="141"/>
        <end position="227"/>
    </location>
</feature>
<dbReference type="GO" id="GO:0007165">
    <property type="term" value="P:signal transduction"/>
    <property type="evidence" value="ECO:0007669"/>
    <property type="project" value="InterPro"/>
</dbReference>
<keyword evidence="3" id="KW-1185">Reference proteome</keyword>
<dbReference type="Proteomes" id="UP000494163">
    <property type="component" value="Chromosome 3L"/>
</dbReference>
<dbReference type="SUPFAM" id="SSF47986">
    <property type="entry name" value="DEATH domain"/>
    <property type="match status" value="2"/>
</dbReference>
<dbReference type="Gene3D" id="1.10.533.10">
    <property type="entry name" value="Death Domain, Fas"/>
    <property type="match status" value="2"/>
</dbReference>
<dbReference type="InterPro" id="IPR011029">
    <property type="entry name" value="DEATH-like_dom_sf"/>
</dbReference>
<organism evidence="2 3">
    <name type="scientific">Drosophila busckii</name>
    <name type="common">Fruit fly</name>
    <dbReference type="NCBI Taxonomy" id="30019"/>
    <lineage>
        <taxon>Eukaryota</taxon>
        <taxon>Metazoa</taxon>
        <taxon>Ecdysozoa</taxon>
        <taxon>Arthropoda</taxon>
        <taxon>Hexapoda</taxon>
        <taxon>Insecta</taxon>
        <taxon>Pterygota</taxon>
        <taxon>Neoptera</taxon>
        <taxon>Endopterygota</taxon>
        <taxon>Diptera</taxon>
        <taxon>Brachycera</taxon>
        <taxon>Muscomorpha</taxon>
        <taxon>Ephydroidea</taxon>
        <taxon>Drosophilidae</taxon>
        <taxon>Drosophila</taxon>
    </lineage>
</organism>
<dbReference type="EMBL" id="CP012525">
    <property type="protein sequence ID" value="ALC43475.1"/>
    <property type="molecule type" value="Genomic_DNA"/>
</dbReference>
<dbReference type="STRING" id="30019.A0A0M4EYB8"/>
<evidence type="ECO:0000259" key="1">
    <source>
        <dbReference type="PROSITE" id="PS50017"/>
    </source>
</evidence>
<gene>
    <name evidence="2" type="ORF">Dbus_chr3Lg641</name>
</gene>
<dbReference type="OMA" id="LIEEDDC"/>
<reference evidence="2 3" key="1">
    <citation type="submission" date="2015-08" db="EMBL/GenBank/DDBJ databases">
        <title>Ancestral chromatin configuration constrains chromatin evolution on differentiating sex chromosomes in Drosophila.</title>
        <authorList>
            <person name="Zhou Q."/>
            <person name="Bachtrog D."/>
        </authorList>
    </citation>
    <scope>NUCLEOTIDE SEQUENCE [LARGE SCALE GENOMIC DNA]</scope>
    <source>
        <tissue evidence="2">Whole larvae</tissue>
    </source>
</reference>
<dbReference type="AlphaFoldDB" id="A0A0M4EYB8"/>
<dbReference type="PROSITE" id="PS50017">
    <property type="entry name" value="DEATH_DOMAIN"/>
    <property type="match status" value="1"/>
</dbReference>
<dbReference type="CDD" id="cd01670">
    <property type="entry name" value="Death"/>
    <property type="match status" value="1"/>
</dbReference>
<dbReference type="OrthoDB" id="100767at2759"/>
<accession>A0A0M4EYB8</accession>
<dbReference type="SMART" id="SM00005">
    <property type="entry name" value="DEATH"/>
    <property type="match status" value="1"/>
</dbReference>
<protein>
    <submittedName>
        <fullName evidence="2">BG4</fullName>
    </submittedName>
</protein>